<keyword evidence="8 13" id="KW-0812">Transmembrane</keyword>
<keyword evidence="11 13" id="KW-0472">Membrane</keyword>
<evidence type="ECO:0000256" key="6">
    <source>
        <dbReference type="ARBA" id="ARBA00022449"/>
    </source>
</evidence>
<dbReference type="OrthoDB" id="9780160at2"/>
<proteinExistence type="inferred from homology"/>
<dbReference type="RefSeq" id="WP_127192364.1">
    <property type="nucleotide sequence ID" value="NZ_RZNY01000009.1"/>
</dbReference>
<dbReference type="Proteomes" id="UP000279446">
    <property type="component" value="Unassembled WGS sequence"/>
</dbReference>
<keyword evidence="5" id="KW-0813">Transport</keyword>
<dbReference type="InterPro" id="IPR050222">
    <property type="entry name" value="MATE_MdtK"/>
</dbReference>
<dbReference type="Pfam" id="PF01554">
    <property type="entry name" value="MatE"/>
    <property type="match status" value="2"/>
</dbReference>
<feature type="transmembrane region" description="Helical" evidence="13">
    <location>
        <begin position="283"/>
        <end position="301"/>
    </location>
</feature>
<dbReference type="CDD" id="cd13134">
    <property type="entry name" value="MATE_like_8"/>
    <property type="match status" value="1"/>
</dbReference>
<name>A0A3S1BP80_9BACL</name>
<feature type="transmembrane region" description="Helical" evidence="13">
    <location>
        <begin position="130"/>
        <end position="152"/>
    </location>
</feature>
<gene>
    <name evidence="14" type="ORF">EJP82_12325</name>
</gene>
<reference evidence="14 15" key="1">
    <citation type="submission" date="2018-12" db="EMBL/GenBank/DDBJ databases">
        <authorList>
            <person name="Sun L."/>
            <person name="Chen Z."/>
        </authorList>
    </citation>
    <scope>NUCLEOTIDE SEQUENCE [LARGE SCALE GENOMIC DNA]</scope>
    <source>
        <strain evidence="14 15">DSM 15890</strain>
    </source>
</reference>
<dbReference type="PANTHER" id="PTHR43298">
    <property type="entry name" value="MULTIDRUG RESISTANCE PROTEIN NORM-RELATED"/>
    <property type="match status" value="1"/>
</dbReference>
<dbReference type="AlphaFoldDB" id="A0A3S1BP80"/>
<evidence type="ECO:0000256" key="2">
    <source>
        <dbReference type="ARBA" id="ARBA00004651"/>
    </source>
</evidence>
<feature type="transmembrane region" description="Helical" evidence="13">
    <location>
        <begin position="322"/>
        <end position="342"/>
    </location>
</feature>
<feature type="transmembrane region" description="Helical" evidence="13">
    <location>
        <begin position="354"/>
        <end position="376"/>
    </location>
</feature>
<dbReference type="PIRSF" id="PIRSF006603">
    <property type="entry name" value="DinF"/>
    <property type="match status" value="1"/>
</dbReference>
<accession>A0A3S1BP80</accession>
<feature type="transmembrane region" description="Helical" evidence="13">
    <location>
        <begin position="89"/>
        <end position="110"/>
    </location>
</feature>
<feature type="transmembrane region" description="Helical" evidence="13">
    <location>
        <begin position="388"/>
        <end position="411"/>
    </location>
</feature>
<comment type="similarity">
    <text evidence="3">Belongs to the multi antimicrobial extrusion (MATE) (TC 2.A.66.1) family.</text>
</comment>
<feature type="transmembrane region" description="Helical" evidence="13">
    <location>
        <begin position="55"/>
        <end position="77"/>
    </location>
</feature>
<keyword evidence="10" id="KW-0406">Ion transport</keyword>
<evidence type="ECO:0000256" key="8">
    <source>
        <dbReference type="ARBA" id="ARBA00022692"/>
    </source>
</evidence>
<feature type="transmembrane region" description="Helical" evidence="13">
    <location>
        <begin position="242"/>
        <end position="263"/>
    </location>
</feature>
<evidence type="ECO:0000256" key="10">
    <source>
        <dbReference type="ARBA" id="ARBA00023065"/>
    </source>
</evidence>
<keyword evidence="15" id="KW-1185">Reference proteome</keyword>
<dbReference type="NCBIfam" id="TIGR00797">
    <property type="entry name" value="matE"/>
    <property type="match status" value="1"/>
</dbReference>
<dbReference type="GO" id="GO:0006811">
    <property type="term" value="P:monoatomic ion transport"/>
    <property type="evidence" value="ECO:0007669"/>
    <property type="project" value="UniProtKB-KW"/>
</dbReference>
<sequence length="453" mass="49570">MQDHIKRDFYANVYKIAVPVTLQSLIMALLALTDQLMVGQLGDVAIASVGMSTKIYGIISVVLAGLAMGVSVYAAQFWGKQDRKSISQILGIGLFCGFILSFLFTLLVYFKPEMCLSMFTTDERVIGDGYIFLEIMALSYVPTMLTMMYSAILRSTTHVKLPMFVSLFTVCLNIILNYLLIYGKFGFPEWGLKGSAVATLISRLVECIVIIGAVYKFRLPGSVDFSNLFGARKPLVSKFFQTTYPIILTELIWVLGETVYAVIYSRMGTAEMTAMTITFPLQGLSVGLLSGLASAGGVMVGNKLGAGEESLALQYAKRFINLGIMISLGVGVIIALAAPLYVSAFNVSEDAHQLGIYLVWVFAAFLWVKVANMIMAGGILNSGGDSKFVFAMESTATWLIGVPSGLLLSFVWKQPIYLVYLVLSLEEVVRFGFGLARIHSKKWIKNLVKDIAA</sequence>
<evidence type="ECO:0000256" key="3">
    <source>
        <dbReference type="ARBA" id="ARBA00010199"/>
    </source>
</evidence>
<organism evidence="14 15">
    <name type="scientific">Paenibacillus anaericanus</name>
    <dbReference type="NCBI Taxonomy" id="170367"/>
    <lineage>
        <taxon>Bacteria</taxon>
        <taxon>Bacillati</taxon>
        <taxon>Bacillota</taxon>
        <taxon>Bacilli</taxon>
        <taxon>Bacillales</taxon>
        <taxon>Paenibacillaceae</taxon>
        <taxon>Paenibacillus</taxon>
    </lineage>
</organism>
<keyword evidence="7" id="KW-1003">Cell membrane</keyword>
<comment type="function">
    <text evidence="1">Multidrug efflux pump.</text>
</comment>
<evidence type="ECO:0000313" key="15">
    <source>
        <dbReference type="Proteomes" id="UP000279446"/>
    </source>
</evidence>
<comment type="subcellular location">
    <subcellularLocation>
        <location evidence="2">Cell membrane</location>
        <topology evidence="2">Multi-pass membrane protein</topology>
    </subcellularLocation>
</comment>
<dbReference type="PANTHER" id="PTHR43298:SF2">
    <property type="entry name" value="FMN_FAD EXPORTER YEEO-RELATED"/>
    <property type="match status" value="1"/>
</dbReference>
<evidence type="ECO:0000256" key="13">
    <source>
        <dbReference type="SAM" id="Phobius"/>
    </source>
</evidence>
<evidence type="ECO:0000256" key="7">
    <source>
        <dbReference type="ARBA" id="ARBA00022475"/>
    </source>
</evidence>
<keyword evidence="6" id="KW-0050">Antiport</keyword>
<keyword evidence="9 13" id="KW-1133">Transmembrane helix</keyword>
<evidence type="ECO:0000256" key="5">
    <source>
        <dbReference type="ARBA" id="ARBA00022448"/>
    </source>
</evidence>
<evidence type="ECO:0000313" key="14">
    <source>
        <dbReference type="EMBL" id="RUT46260.1"/>
    </source>
</evidence>
<feature type="transmembrane region" description="Helical" evidence="13">
    <location>
        <begin position="12"/>
        <end position="32"/>
    </location>
</feature>
<evidence type="ECO:0000256" key="1">
    <source>
        <dbReference type="ARBA" id="ARBA00003408"/>
    </source>
</evidence>
<feature type="transmembrane region" description="Helical" evidence="13">
    <location>
        <begin position="164"/>
        <end position="183"/>
    </location>
</feature>
<evidence type="ECO:0000256" key="4">
    <source>
        <dbReference type="ARBA" id="ARBA00020268"/>
    </source>
</evidence>
<dbReference type="GO" id="GO:0015297">
    <property type="term" value="F:antiporter activity"/>
    <property type="evidence" value="ECO:0007669"/>
    <property type="project" value="UniProtKB-KW"/>
</dbReference>
<protein>
    <recommendedName>
        <fullName evidence="4">Probable multidrug resistance protein NorM</fullName>
    </recommendedName>
    <alternativeName>
        <fullName evidence="12">Multidrug-efflux transporter</fullName>
    </alternativeName>
</protein>
<evidence type="ECO:0000256" key="9">
    <source>
        <dbReference type="ARBA" id="ARBA00022989"/>
    </source>
</evidence>
<evidence type="ECO:0000256" key="11">
    <source>
        <dbReference type="ARBA" id="ARBA00023136"/>
    </source>
</evidence>
<evidence type="ECO:0000256" key="12">
    <source>
        <dbReference type="ARBA" id="ARBA00031636"/>
    </source>
</evidence>
<dbReference type="InterPro" id="IPR048279">
    <property type="entry name" value="MdtK-like"/>
</dbReference>
<dbReference type="GO" id="GO:0005886">
    <property type="term" value="C:plasma membrane"/>
    <property type="evidence" value="ECO:0007669"/>
    <property type="project" value="UniProtKB-SubCell"/>
</dbReference>
<comment type="caution">
    <text evidence="14">The sequence shown here is derived from an EMBL/GenBank/DDBJ whole genome shotgun (WGS) entry which is preliminary data.</text>
</comment>
<dbReference type="GO" id="GO:0042910">
    <property type="term" value="F:xenobiotic transmembrane transporter activity"/>
    <property type="evidence" value="ECO:0007669"/>
    <property type="project" value="InterPro"/>
</dbReference>
<dbReference type="InterPro" id="IPR002528">
    <property type="entry name" value="MATE_fam"/>
</dbReference>
<dbReference type="EMBL" id="RZNY01000009">
    <property type="protein sequence ID" value="RUT46260.1"/>
    <property type="molecule type" value="Genomic_DNA"/>
</dbReference>